<sequence length="67" mass="6964">MDNKEIVAALAQAYWARPAVEAELVAMAGEVARDSAAIAPSALGKGGALFNIEPAHFDALLLAEAER</sequence>
<comment type="caution">
    <text evidence="1">The sequence shown here is derived from an EMBL/GenBank/DDBJ whole genome shotgun (WGS) entry which is preliminary data.</text>
</comment>
<dbReference type="OrthoDB" id="8304814at2"/>
<proteinExistence type="predicted"/>
<name>A0A081CZF6_9HYPH</name>
<evidence type="ECO:0000313" key="1">
    <source>
        <dbReference type="EMBL" id="GAK72052.1"/>
    </source>
</evidence>
<reference evidence="1 2" key="1">
    <citation type="submission" date="2014-08" db="EMBL/GenBank/DDBJ databases">
        <title>Whole genome shotgun sequence of Rhizobium rubi NBRC 13261.</title>
        <authorList>
            <person name="Katano-Makiyama Y."/>
            <person name="Hosoyama A."/>
            <person name="Hashimoto M."/>
            <person name="Hosoyama Y."/>
            <person name="Noguchi M."/>
            <person name="Tsuchikane K."/>
            <person name="Uohara A."/>
            <person name="Ohji S."/>
            <person name="Ichikawa N."/>
            <person name="Kimura A."/>
            <person name="Yamazoe A."/>
            <person name="Fujita N."/>
        </authorList>
    </citation>
    <scope>NUCLEOTIDE SEQUENCE [LARGE SCALE GENOMIC DNA]</scope>
    <source>
        <strain evidence="1 2">NBRC 13261</strain>
    </source>
</reference>
<dbReference type="AlphaFoldDB" id="A0A081CZF6"/>
<protein>
    <submittedName>
        <fullName evidence="1">Uncharacterized protein</fullName>
    </submittedName>
</protein>
<dbReference type="Proteomes" id="UP000028701">
    <property type="component" value="Unassembled WGS sequence"/>
</dbReference>
<accession>A0A081CZF6</accession>
<dbReference type="RefSeq" id="WP_045231578.1">
    <property type="nucleotide sequence ID" value="NZ_BBJU01000023.1"/>
</dbReference>
<dbReference type="EMBL" id="BBJU01000023">
    <property type="protein sequence ID" value="GAK72052.1"/>
    <property type="molecule type" value="Genomic_DNA"/>
</dbReference>
<evidence type="ECO:0000313" key="2">
    <source>
        <dbReference type="Proteomes" id="UP000028701"/>
    </source>
</evidence>
<organism evidence="1 2">
    <name type="scientific">Agrobacterium rubi TR3 = NBRC 13261</name>
    <dbReference type="NCBI Taxonomy" id="1368415"/>
    <lineage>
        <taxon>Bacteria</taxon>
        <taxon>Pseudomonadati</taxon>
        <taxon>Pseudomonadota</taxon>
        <taxon>Alphaproteobacteria</taxon>
        <taxon>Hyphomicrobiales</taxon>
        <taxon>Rhizobiaceae</taxon>
        <taxon>Rhizobium/Agrobacterium group</taxon>
        <taxon>Agrobacterium</taxon>
    </lineage>
</organism>
<gene>
    <name evidence="1" type="ORF">RRU01S_23_01280</name>
</gene>